<organism evidence="2 3">
    <name type="scientific">Cyphellophora europaea (strain CBS 101466)</name>
    <name type="common">Phialophora europaea</name>
    <dbReference type="NCBI Taxonomy" id="1220924"/>
    <lineage>
        <taxon>Eukaryota</taxon>
        <taxon>Fungi</taxon>
        <taxon>Dikarya</taxon>
        <taxon>Ascomycota</taxon>
        <taxon>Pezizomycotina</taxon>
        <taxon>Eurotiomycetes</taxon>
        <taxon>Chaetothyriomycetidae</taxon>
        <taxon>Chaetothyriales</taxon>
        <taxon>Cyphellophoraceae</taxon>
        <taxon>Cyphellophora</taxon>
    </lineage>
</organism>
<reference evidence="2 3" key="1">
    <citation type="submission" date="2013-03" db="EMBL/GenBank/DDBJ databases">
        <title>The Genome Sequence of Phialophora europaea CBS 101466.</title>
        <authorList>
            <consortium name="The Broad Institute Genomics Platform"/>
            <person name="Cuomo C."/>
            <person name="de Hoog S."/>
            <person name="Gorbushina A."/>
            <person name="Walker B."/>
            <person name="Young S.K."/>
            <person name="Zeng Q."/>
            <person name="Gargeya S."/>
            <person name="Fitzgerald M."/>
            <person name="Haas B."/>
            <person name="Abouelleil A."/>
            <person name="Allen A.W."/>
            <person name="Alvarado L."/>
            <person name="Arachchi H.M."/>
            <person name="Berlin A.M."/>
            <person name="Chapman S.B."/>
            <person name="Gainer-Dewar J."/>
            <person name="Goldberg J."/>
            <person name="Griggs A."/>
            <person name="Gujja S."/>
            <person name="Hansen M."/>
            <person name="Howarth C."/>
            <person name="Imamovic A."/>
            <person name="Ireland A."/>
            <person name="Larimer J."/>
            <person name="McCowan C."/>
            <person name="Murphy C."/>
            <person name="Pearson M."/>
            <person name="Poon T.W."/>
            <person name="Priest M."/>
            <person name="Roberts A."/>
            <person name="Saif S."/>
            <person name="Shea T."/>
            <person name="Sisk P."/>
            <person name="Sykes S."/>
            <person name="Wortman J."/>
            <person name="Nusbaum C."/>
            <person name="Birren B."/>
        </authorList>
    </citation>
    <scope>NUCLEOTIDE SEQUENCE [LARGE SCALE GENOMIC DNA]</scope>
    <source>
        <strain evidence="2 3">CBS 101466</strain>
    </source>
</reference>
<dbReference type="Proteomes" id="UP000030752">
    <property type="component" value="Unassembled WGS sequence"/>
</dbReference>
<dbReference type="STRING" id="1220924.W2RYP4"/>
<gene>
    <name evidence="2" type="ORF">HMPREF1541_03503</name>
</gene>
<keyword evidence="3" id="KW-1185">Reference proteome</keyword>
<protein>
    <recommendedName>
        <fullName evidence="4">Transcription factor domain-containing protein</fullName>
    </recommendedName>
</protein>
<dbReference type="EMBL" id="KB822719">
    <property type="protein sequence ID" value="ETN41567.1"/>
    <property type="molecule type" value="Genomic_DNA"/>
</dbReference>
<proteinExistence type="predicted"/>
<dbReference type="RefSeq" id="XP_008716076.1">
    <property type="nucleotide sequence ID" value="XM_008717854.1"/>
</dbReference>
<evidence type="ECO:0008006" key="4">
    <source>
        <dbReference type="Google" id="ProtNLM"/>
    </source>
</evidence>
<dbReference type="AlphaFoldDB" id="W2RYP4"/>
<feature type="region of interest" description="Disordered" evidence="1">
    <location>
        <begin position="1"/>
        <end position="20"/>
    </location>
</feature>
<dbReference type="eggNOG" id="KOG2304">
    <property type="taxonomic scope" value="Eukaryota"/>
</dbReference>
<dbReference type="GeneID" id="19970842"/>
<feature type="compositionally biased region" description="Low complexity" evidence="1">
    <location>
        <begin position="1"/>
        <end position="19"/>
    </location>
</feature>
<dbReference type="VEuPathDB" id="FungiDB:HMPREF1541_03503"/>
<dbReference type="OrthoDB" id="5958943at2759"/>
<name>W2RYP4_CYPE1</name>
<evidence type="ECO:0000256" key="1">
    <source>
        <dbReference type="SAM" id="MobiDB-lite"/>
    </source>
</evidence>
<dbReference type="InParanoid" id="W2RYP4"/>
<evidence type="ECO:0000313" key="2">
    <source>
        <dbReference type="EMBL" id="ETN41567.1"/>
    </source>
</evidence>
<sequence>METPSLPSLSLYSSSSSTTRWNGAGVEDICDPLTSQWLRSIYKGAFETILGSWMGKYSNPFAFGDHSSAEISVSISHVCEQLDSWMDEEYDLDFGSPSTRRTTSTQIAQSLNLTIHAYAARWLPVVESTADAEIVRKLWRAARRDMLKVINRPSYRSMCTLLLFALTPIPVGLEEEEEIEGISGQVCVHAALQQIQQLRARQRSLQFNGAQVNLTAPPTPGHGSSPRTMTTANFITYENIAYWAALTFDTSASLTLSCRPLLSSGLYGLESESWWRMVKTCREIFQQSSSHWLLEPELTDDRANRIIAAASAWKLVVWKLTANMKEALRDGHDEPEVSRAFSAVVEGIDLWNSTYRDLLAACQRRILFFQQETKLRWYVCVMHYHLSILIGVDTLAASERQDLLAQFSAKRTEAESWVLNCLQFGLNNKYTISRDEISATVPIMAIDPYAHHVVAAVKLMQQAIDRDFAALKISADAYNDLVSTLTQALQHLPASSKSVQLARSKAQSQPLYSQTSIGG</sequence>
<accession>W2RYP4</accession>
<dbReference type="HOGENOM" id="CLU_017201_1_0_1"/>
<evidence type="ECO:0000313" key="3">
    <source>
        <dbReference type="Proteomes" id="UP000030752"/>
    </source>
</evidence>